<dbReference type="HOGENOM" id="CLU_157709_0_0_2"/>
<reference evidence="1 2" key="1">
    <citation type="journal article" date="2007" name="Archaea">
        <title>The genome of Hyperthermus butylicus: a sulfur-reducing, peptide fermenting, neutrophilic Crenarchaeote growing up to 108 degrees C.</title>
        <authorList>
            <person name="Brugger K."/>
            <person name="Chen L."/>
            <person name="Stark M."/>
            <person name="Zibat A."/>
            <person name="Redder P."/>
            <person name="Ruepp A."/>
            <person name="Awayez M."/>
            <person name="She Q."/>
            <person name="Garrett R.A."/>
            <person name="Klenk H.P."/>
        </authorList>
    </citation>
    <scope>NUCLEOTIDE SEQUENCE [LARGE SCALE GENOMIC DNA]</scope>
    <source>
        <strain evidence="2">DSM 5456 / JCM 9403 / PLM1-5</strain>
    </source>
</reference>
<accession>A2BIW6</accession>
<dbReference type="RefSeq" id="WP_011821244.1">
    <property type="nucleotide sequence ID" value="NC_008818.1"/>
</dbReference>
<dbReference type="GeneID" id="4781824"/>
<dbReference type="Proteomes" id="UP000002593">
    <property type="component" value="Chromosome"/>
</dbReference>
<dbReference type="STRING" id="415426.Hbut_0049"/>
<evidence type="ECO:0000313" key="2">
    <source>
        <dbReference type="Proteomes" id="UP000002593"/>
    </source>
</evidence>
<dbReference type="EMBL" id="CP000493">
    <property type="protein sequence ID" value="ABM79927.1"/>
    <property type="molecule type" value="Genomic_DNA"/>
</dbReference>
<keyword evidence="2" id="KW-1185">Reference proteome</keyword>
<evidence type="ECO:0000313" key="1">
    <source>
        <dbReference type="EMBL" id="ABM79927.1"/>
    </source>
</evidence>
<dbReference type="eggNOG" id="arCOG04224">
    <property type="taxonomic scope" value="Archaea"/>
</dbReference>
<dbReference type="KEGG" id="hbu:Hbut_0049"/>
<dbReference type="AlphaFoldDB" id="A2BIW6"/>
<name>A2BIW6_HYPBU</name>
<sequence>MSEEPKIEQKQAEERREEEVVPKKKIDIRSALALIPPASQLLGREKKPRERRVRLRFHDELREGTAKVNPQLLRELGEGEYIEVVVAGRHRFRYKVETDDSVPVNEVWVNGEKLPEYGIADNSIATVRVVRQ</sequence>
<gene>
    <name evidence="1" type="ordered locus">Hbut_0049</name>
</gene>
<organism evidence="1 2">
    <name type="scientific">Hyperthermus butylicus (strain DSM 5456 / JCM 9403 / PLM1-5)</name>
    <dbReference type="NCBI Taxonomy" id="415426"/>
    <lineage>
        <taxon>Archaea</taxon>
        <taxon>Thermoproteota</taxon>
        <taxon>Thermoprotei</taxon>
        <taxon>Desulfurococcales</taxon>
        <taxon>Pyrodictiaceae</taxon>
        <taxon>Hyperthermus</taxon>
    </lineage>
</organism>
<proteinExistence type="predicted"/>
<protein>
    <submittedName>
        <fullName evidence="1">Conserved crenarchaeal protein</fullName>
    </submittedName>
</protein>
<dbReference type="EnsemblBacteria" id="ABM79927">
    <property type="protein sequence ID" value="ABM79927"/>
    <property type="gene ID" value="Hbut_0049"/>
</dbReference>